<keyword evidence="4" id="KW-0961">Cell wall biogenesis/degradation</keyword>
<dbReference type="SUPFAM" id="SSF55846">
    <property type="entry name" value="N-acetylmuramoyl-L-alanine amidase-like"/>
    <property type="match status" value="1"/>
</dbReference>
<dbReference type="SMART" id="SM00644">
    <property type="entry name" value="Ami_2"/>
    <property type="match status" value="1"/>
</dbReference>
<dbReference type="Proteomes" id="UP000242415">
    <property type="component" value="Unassembled WGS sequence"/>
</dbReference>
<evidence type="ECO:0000256" key="2">
    <source>
        <dbReference type="ARBA" id="ARBA00011901"/>
    </source>
</evidence>
<dbReference type="RefSeq" id="WP_245736236.1">
    <property type="nucleotide sequence ID" value="NZ_FNPH01000001.1"/>
</dbReference>
<dbReference type="CDD" id="cd14488">
    <property type="entry name" value="CBM6-CBM35-CBM36_like_2"/>
    <property type="match status" value="1"/>
</dbReference>
<dbReference type="Gene3D" id="1.10.530.10">
    <property type="match status" value="1"/>
</dbReference>
<organism evidence="6 7">
    <name type="scientific">Micromonospora pattaloongensis</name>
    <dbReference type="NCBI Taxonomy" id="405436"/>
    <lineage>
        <taxon>Bacteria</taxon>
        <taxon>Bacillati</taxon>
        <taxon>Actinomycetota</taxon>
        <taxon>Actinomycetes</taxon>
        <taxon>Micromonosporales</taxon>
        <taxon>Micromonosporaceae</taxon>
        <taxon>Micromonospora</taxon>
    </lineage>
</organism>
<dbReference type="PANTHER" id="PTHR30417">
    <property type="entry name" value="N-ACETYLMURAMOYL-L-ALANINE AMIDASE AMID"/>
    <property type="match status" value="1"/>
</dbReference>
<evidence type="ECO:0000313" key="6">
    <source>
        <dbReference type="EMBL" id="SDX90562.1"/>
    </source>
</evidence>
<evidence type="ECO:0000259" key="5">
    <source>
        <dbReference type="SMART" id="SM00644"/>
    </source>
</evidence>
<reference evidence="7" key="1">
    <citation type="submission" date="2016-10" db="EMBL/GenBank/DDBJ databases">
        <authorList>
            <person name="Varghese N."/>
            <person name="Submissions S."/>
        </authorList>
    </citation>
    <scope>NUCLEOTIDE SEQUENCE [LARGE SCALE GENOMIC DNA]</scope>
    <source>
        <strain evidence="7">DSM 45245</strain>
    </source>
</reference>
<dbReference type="Pfam" id="PF01510">
    <property type="entry name" value="Amidase_2"/>
    <property type="match status" value="1"/>
</dbReference>
<dbReference type="EC" id="3.5.1.28" evidence="2"/>
<dbReference type="InterPro" id="IPR023346">
    <property type="entry name" value="Lysozyme-like_dom_sf"/>
</dbReference>
<dbReference type="GO" id="GO:0009253">
    <property type="term" value="P:peptidoglycan catabolic process"/>
    <property type="evidence" value="ECO:0007669"/>
    <property type="project" value="InterPro"/>
</dbReference>
<comment type="catalytic activity">
    <reaction evidence="1">
        <text>Hydrolyzes the link between N-acetylmuramoyl residues and L-amino acid residues in certain cell-wall glycopeptides.</text>
        <dbReference type="EC" id="3.5.1.28"/>
    </reaction>
</comment>
<name>A0A1H3FHP0_9ACTN</name>
<evidence type="ECO:0000256" key="4">
    <source>
        <dbReference type="ARBA" id="ARBA00023316"/>
    </source>
</evidence>
<dbReference type="InterPro" id="IPR051206">
    <property type="entry name" value="NAMLAA_amidase_2"/>
</dbReference>
<dbReference type="FunFam" id="3.40.80.10:FF:000006">
    <property type="entry name" value="N-acetylmuramoyl-L-alanine amidase"/>
    <property type="match status" value="1"/>
</dbReference>
<dbReference type="PANTHER" id="PTHR30417:SF1">
    <property type="entry name" value="N-ACETYLMURAMOYL-L-ALANINE AMIDASE AMID"/>
    <property type="match status" value="1"/>
</dbReference>
<protein>
    <recommendedName>
        <fullName evidence="2">N-acetylmuramoyl-L-alanine amidase</fullName>
        <ecNumber evidence="2">3.5.1.28</ecNumber>
    </recommendedName>
</protein>
<dbReference type="InterPro" id="IPR036505">
    <property type="entry name" value="Amidase/PGRP_sf"/>
</dbReference>
<dbReference type="InterPro" id="IPR002502">
    <property type="entry name" value="Amidase_domain"/>
</dbReference>
<sequence length="515" mass="55744">MAEIFRRSACGRRTFTLGAVGLAVGLSAEVAFGAPRPDPRRPGGLAAAFDRAARRYEVPRDLLAALGYAETHLDGHAGAPSASGGYGVMHLADNGNTDTLDEAAALTGLSAGALRTQPAANIAGAAAVLRSYADAAGLTAAQRRDLSRWYGPVVRYGGVTDPAMARLYGDAVYDLLASGFTAPAEVGALRVAPRSVTPRRGALANVPPVGGPEAVGTLSADYGPAAWVPASRRNYTVANRERSHNINYVVVHVTQGSYAGTINWFRNPISEVSAHYTVRSRDGAITQSVRDKDIAWHAGDWTYNLHSIGIEHEGYISQASWFTDTMYRSSAALTRHLCNRYRIPKDRAHIIGHIEVPGATHTDPGRYWNWNHYLRLVRGGWSTTVDNRTPGRFTASRNWGSSAYSGQRYGDGYRFARPVAASDPAWFLVNIPETASYRVDVWHPADPGYNDRTPYLIATTTGLRSVHLNQRIAGGQWRSLGAFRLARGDRRTVGVSRWTAGAGYVIADAVRVTRV</sequence>
<dbReference type="GO" id="GO:0071555">
    <property type="term" value="P:cell wall organization"/>
    <property type="evidence" value="ECO:0007669"/>
    <property type="project" value="UniProtKB-KW"/>
</dbReference>
<evidence type="ECO:0000313" key="7">
    <source>
        <dbReference type="Proteomes" id="UP000242415"/>
    </source>
</evidence>
<keyword evidence="7" id="KW-1185">Reference proteome</keyword>
<dbReference type="SUPFAM" id="SSF53955">
    <property type="entry name" value="Lysozyme-like"/>
    <property type="match status" value="1"/>
</dbReference>
<dbReference type="STRING" id="405436.SAMN05444365_10117"/>
<dbReference type="CDD" id="cd06583">
    <property type="entry name" value="PGRP"/>
    <property type="match status" value="1"/>
</dbReference>
<dbReference type="Pfam" id="PF25275">
    <property type="entry name" value="Golvesin_C"/>
    <property type="match status" value="1"/>
</dbReference>
<proteinExistence type="predicted"/>
<accession>A0A1H3FHP0</accession>
<gene>
    <name evidence="6" type="ORF">SAMN05444365_10117</name>
</gene>
<dbReference type="GO" id="GO:0008745">
    <property type="term" value="F:N-acetylmuramoyl-L-alanine amidase activity"/>
    <property type="evidence" value="ECO:0007669"/>
    <property type="project" value="UniProtKB-EC"/>
</dbReference>
<feature type="domain" description="N-acetylmuramoyl-L-alanine amidase" evidence="5">
    <location>
        <begin position="235"/>
        <end position="365"/>
    </location>
</feature>
<evidence type="ECO:0000256" key="3">
    <source>
        <dbReference type="ARBA" id="ARBA00022801"/>
    </source>
</evidence>
<keyword evidence="3" id="KW-0378">Hydrolase</keyword>
<dbReference type="AlphaFoldDB" id="A0A1H3FHP0"/>
<dbReference type="GO" id="GO:0009254">
    <property type="term" value="P:peptidoglycan turnover"/>
    <property type="evidence" value="ECO:0007669"/>
    <property type="project" value="TreeGrafter"/>
</dbReference>
<dbReference type="EMBL" id="FNPH01000001">
    <property type="protein sequence ID" value="SDX90562.1"/>
    <property type="molecule type" value="Genomic_DNA"/>
</dbReference>
<dbReference type="Gene3D" id="3.40.80.10">
    <property type="entry name" value="Peptidoglycan recognition protein-like"/>
    <property type="match status" value="1"/>
</dbReference>
<evidence type="ECO:0000256" key="1">
    <source>
        <dbReference type="ARBA" id="ARBA00001561"/>
    </source>
</evidence>
<dbReference type="InterPro" id="IPR033803">
    <property type="entry name" value="CBD-like_Golvesin-Xly"/>
</dbReference>